<dbReference type="InterPro" id="IPR051918">
    <property type="entry name" value="STPP_CPPED1"/>
</dbReference>
<reference evidence="6 7" key="1">
    <citation type="submission" date="2019-09" db="EMBL/GenBank/DDBJ databases">
        <authorList>
            <person name="Leyn A S."/>
        </authorList>
    </citation>
    <scope>NUCLEOTIDE SEQUENCE [LARGE SCALE GENOMIC DNA]</scope>
    <source>
        <strain evidence="6">AA231_1</strain>
    </source>
</reference>
<dbReference type="SUPFAM" id="SSF56300">
    <property type="entry name" value="Metallo-dependent phosphatases"/>
    <property type="match status" value="1"/>
</dbReference>
<protein>
    <submittedName>
        <fullName evidence="6">Putative secreted protein</fullName>
    </submittedName>
</protein>
<dbReference type="Proteomes" id="UP000399805">
    <property type="component" value="Unassembled WGS sequence"/>
</dbReference>
<keyword evidence="7" id="KW-1185">Reference proteome</keyword>
<dbReference type="InterPro" id="IPR006311">
    <property type="entry name" value="TAT_signal"/>
</dbReference>
<gene>
    <name evidence="6" type="ORF">AA23TX_07977</name>
</gene>
<evidence type="ECO:0000256" key="1">
    <source>
        <dbReference type="ARBA" id="ARBA00022729"/>
    </source>
</evidence>
<dbReference type="EMBL" id="CABVGP010000003">
    <property type="protein sequence ID" value="VVJ23071.1"/>
    <property type="molecule type" value="Genomic_DNA"/>
</dbReference>
<dbReference type="PANTHER" id="PTHR43143">
    <property type="entry name" value="METALLOPHOSPHOESTERASE, CALCINEURIN SUPERFAMILY"/>
    <property type="match status" value="1"/>
</dbReference>
<keyword evidence="2" id="KW-1015">Disulfide bond</keyword>
<feature type="domain" description="LamG-like jellyroll fold" evidence="5">
    <location>
        <begin position="461"/>
        <end position="613"/>
    </location>
</feature>
<feature type="chain" id="PRO_5039081282" evidence="4">
    <location>
        <begin position="37"/>
        <end position="618"/>
    </location>
</feature>
<dbReference type="AlphaFoldDB" id="A0A6I8M5X8"/>
<evidence type="ECO:0000256" key="4">
    <source>
        <dbReference type="SAM" id="SignalP"/>
    </source>
</evidence>
<dbReference type="PROSITE" id="PS51318">
    <property type="entry name" value="TAT"/>
    <property type="match status" value="1"/>
</dbReference>
<dbReference type="InterPro" id="IPR006558">
    <property type="entry name" value="LamG-like"/>
</dbReference>
<dbReference type="Pfam" id="PF13385">
    <property type="entry name" value="Laminin_G_3"/>
    <property type="match status" value="1"/>
</dbReference>
<keyword evidence="1 4" id="KW-0732">Signal</keyword>
<dbReference type="SUPFAM" id="SSF49899">
    <property type="entry name" value="Concanavalin A-like lectins/glucanases"/>
    <property type="match status" value="1"/>
</dbReference>
<dbReference type="SMART" id="SM00560">
    <property type="entry name" value="LamGL"/>
    <property type="match status" value="1"/>
</dbReference>
<dbReference type="InterPro" id="IPR029052">
    <property type="entry name" value="Metallo-depent_PP-like"/>
</dbReference>
<dbReference type="InterPro" id="IPR013320">
    <property type="entry name" value="ConA-like_dom_sf"/>
</dbReference>
<accession>A0A6I8M5X8</accession>
<organism evidence="6 7">
    <name type="scientific">Amycolatopsis camponoti</name>
    <dbReference type="NCBI Taxonomy" id="2606593"/>
    <lineage>
        <taxon>Bacteria</taxon>
        <taxon>Bacillati</taxon>
        <taxon>Actinomycetota</taxon>
        <taxon>Actinomycetes</taxon>
        <taxon>Pseudonocardiales</taxon>
        <taxon>Pseudonocardiaceae</taxon>
        <taxon>Amycolatopsis</taxon>
    </lineage>
</organism>
<dbReference type="Gene3D" id="3.60.21.10">
    <property type="match status" value="1"/>
</dbReference>
<evidence type="ECO:0000256" key="3">
    <source>
        <dbReference type="SAM" id="MobiDB-lite"/>
    </source>
</evidence>
<sequence length="618" mass="67838">MRSAGARSFRRVTDTSRRTFLLGAGAAAAATLPAVALGTPAVAAEARGHHRPDAEDPRFTLVVMPDTQYLFDEDRGDAAPLDASLRYVLDEADDNVVFLAHLGDLTQNGRADEFSRISRSFQALDRRRFPYSTLAGNHDIDGSKDDQRGPSPYLDAFGPQRHRNSPTFKGASKDGYNTYHVFRGGGRDWLLLALDWRPSAGGLEWARQVLAQHPTLPAILTIHELVWAGDDHQAQFSTFGELVWKELVNGNDQIFLTLNGHYWPTGRTVRENAAGHDVHVHIANYQDRYYGGSAMVRLYQFDLARGVVDVRTFSPWLAAQDHLSEMQQVEAERSGAADYFSLEIDFAERFKGFAPVPVPPGRPAKQVLVPGTVAYWRFEGGQDGKPVPADVVVRDQSGRGNDLTRVTAPGSGPDALRYASEFSPRQPSRASLRFDGGRDPSRGAYLRTVDAAPMNELEFERGYTVEVFFRLPADFKDGHHGWCGLFARQGSGGAAGKTGDDPEESAATLSLSDGGELQWAVFPLNQNRISTNWGHELPVEKWWHVAVVNDGRRTTVFVDGCPVVRNPATPAVGLANPGGSWLVGASSYDGKVDRSFAGLLGDVRVVDRPLNPREFMLG</sequence>
<evidence type="ECO:0000259" key="5">
    <source>
        <dbReference type="SMART" id="SM00560"/>
    </source>
</evidence>
<dbReference type="PANTHER" id="PTHR43143:SF5">
    <property type="entry name" value="SECRETED PROTEIN"/>
    <property type="match status" value="1"/>
</dbReference>
<evidence type="ECO:0000256" key="2">
    <source>
        <dbReference type="ARBA" id="ARBA00023157"/>
    </source>
</evidence>
<evidence type="ECO:0000313" key="6">
    <source>
        <dbReference type="EMBL" id="VVJ23071.1"/>
    </source>
</evidence>
<evidence type="ECO:0000313" key="7">
    <source>
        <dbReference type="Proteomes" id="UP000399805"/>
    </source>
</evidence>
<dbReference type="Gene3D" id="2.60.120.200">
    <property type="match status" value="1"/>
</dbReference>
<proteinExistence type="predicted"/>
<feature type="compositionally biased region" description="Basic and acidic residues" evidence="3">
    <location>
        <begin position="138"/>
        <end position="148"/>
    </location>
</feature>
<name>A0A6I8M5X8_9PSEU</name>
<feature type="region of interest" description="Disordered" evidence="3">
    <location>
        <begin position="135"/>
        <end position="170"/>
    </location>
</feature>
<feature type="signal peptide" evidence="4">
    <location>
        <begin position="1"/>
        <end position="36"/>
    </location>
</feature>